<dbReference type="PANTHER" id="PTHR15239:SF6">
    <property type="entry name" value="RIBOSOME QUALITY CONTROL COMPLEX SUBUNIT NEMF"/>
    <property type="match status" value="1"/>
</dbReference>
<evidence type="ECO:0000313" key="3">
    <source>
        <dbReference type="Proteomes" id="UP000739538"/>
    </source>
</evidence>
<proteinExistence type="predicted"/>
<name>A0A956NHK1_UNCEI</name>
<dbReference type="Pfam" id="PF05670">
    <property type="entry name" value="NFACT-R_1"/>
    <property type="match status" value="1"/>
</dbReference>
<protein>
    <submittedName>
        <fullName evidence="2">DUF814 domain-containing protein</fullName>
    </submittedName>
</protein>
<evidence type="ECO:0000259" key="1">
    <source>
        <dbReference type="Pfam" id="PF05670"/>
    </source>
</evidence>
<evidence type="ECO:0000313" key="2">
    <source>
        <dbReference type="EMBL" id="MCA9759433.1"/>
    </source>
</evidence>
<dbReference type="InterPro" id="IPR051608">
    <property type="entry name" value="RQC_Subunit_NEMF"/>
</dbReference>
<dbReference type="AlphaFoldDB" id="A0A956NHK1"/>
<dbReference type="GO" id="GO:1990112">
    <property type="term" value="C:RQC complex"/>
    <property type="evidence" value="ECO:0007669"/>
    <property type="project" value="TreeGrafter"/>
</dbReference>
<gene>
    <name evidence="2" type="ORF">KDA27_26805</name>
</gene>
<reference evidence="2" key="2">
    <citation type="journal article" date="2021" name="Microbiome">
        <title>Successional dynamics and alternative stable states in a saline activated sludge microbial community over 9 years.</title>
        <authorList>
            <person name="Wang Y."/>
            <person name="Ye J."/>
            <person name="Ju F."/>
            <person name="Liu L."/>
            <person name="Boyd J.A."/>
            <person name="Deng Y."/>
            <person name="Parks D.H."/>
            <person name="Jiang X."/>
            <person name="Yin X."/>
            <person name="Woodcroft B.J."/>
            <person name="Tyson G.W."/>
            <person name="Hugenholtz P."/>
            <person name="Polz M.F."/>
            <person name="Zhang T."/>
        </authorList>
    </citation>
    <scope>NUCLEOTIDE SEQUENCE</scope>
    <source>
        <strain evidence="2">HKST-UBA02</strain>
    </source>
</reference>
<dbReference type="Proteomes" id="UP000739538">
    <property type="component" value="Unassembled WGS sequence"/>
</dbReference>
<accession>A0A956NHK1</accession>
<dbReference type="EMBL" id="JAGQHS010000344">
    <property type="protein sequence ID" value="MCA9759433.1"/>
    <property type="molecule type" value="Genomic_DNA"/>
</dbReference>
<dbReference type="PANTHER" id="PTHR15239">
    <property type="entry name" value="NUCLEAR EXPORT MEDIATOR FACTOR NEMF"/>
    <property type="match status" value="1"/>
</dbReference>
<feature type="non-terminal residue" evidence="2">
    <location>
        <position position="1"/>
    </location>
</feature>
<sequence length="110" mass="12387">NVENDYVTMKVAKQDDYWFHAHGVPGSHVVLKRDGRKDNPSRKTIEEAAAIAAFYSKARNSGRAPVIYTLKKYVTKPRKAKAGLVMCTRETSIMVKPANPEPDTPPEWED</sequence>
<dbReference type="GO" id="GO:0043023">
    <property type="term" value="F:ribosomal large subunit binding"/>
    <property type="evidence" value="ECO:0007669"/>
    <property type="project" value="TreeGrafter"/>
</dbReference>
<dbReference type="GO" id="GO:0000049">
    <property type="term" value="F:tRNA binding"/>
    <property type="evidence" value="ECO:0007669"/>
    <property type="project" value="TreeGrafter"/>
</dbReference>
<reference evidence="2" key="1">
    <citation type="submission" date="2020-04" db="EMBL/GenBank/DDBJ databases">
        <authorList>
            <person name="Zhang T."/>
        </authorList>
    </citation>
    <scope>NUCLEOTIDE SEQUENCE</scope>
    <source>
        <strain evidence="2">HKST-UBA02</strain>
    </source>
</reference>
<organism evidence="2 3">
    <name type="scientific">Eiseniibacteriota bacterium</name>
    <dbReference type="NCBI Taxonomy" id="2212470"/>
    <lineage>
        <taxon>Bacteria</taxon>
        <taxon>Candidatus Eiseniibacteriota</taxon>
    </lineage>
</organism>
<dbReference type="GO" id="GO:0072344">
    <property type="term" value="P:rescue of stalled ribosome"/>
    <property type="evidence" value="ECO:0007669"/>
    <property type="project" value="TreeGrafter"/>
</dbReference>
<comment type="caution">
    <text evidence="2">The sequence shown here is derived from an EMBL/GenBank/DDBJ whole genome shotgun (WGS) entry which is preliminary data.</text>
</comment>
<feature type="domain" description="NFACT RNA-binding" evidence="1">
    <location>
        <begin position="2"/>
        <end position="83"/>
    </location>
</feature>
<dbReference type="InterPro" id="IPR008532">
    <property type="entry name" value="NFACT_RNA-bd"/>
</dbReference>